<dbReference type="AlphaFoldDB" id="A0A7W9HIZ7"/>
<evidence type="ECO:0000313" key="2">
    <source>
        <dbReference type="EMBL" id="MBB5803179.1"/>
    </source>
</evidence>
<keyword evidence="1" id="KW-0472">Membrane</keyword>
<feature type="transmembrane region" description="Helical" evidence="1">
    <location>
        <begin position="26"/>
        <end position="44"/>
    </location>
</feature>
<dbReference type="EMBL" id="JACHMO010000001">
    <property type="protein sequence ID" value="MBB5803179.1"/>
    <property type="molecule type" value="Genomic_DNA"/>
</dbReference>
<dbReference type="InterPro" id="IPR036259">
    <property type="entry name" value="MFS_trans_sf"/>
</dbReference>
<organism evidence="2 3">
    <name type="scientific">Saccharothrix ecbatanensis</name>
    <dbReference type="NCBI Taxonomy" id="1105145"/>
    <lineage>
        <taxon>Bacteria</taxon>
        <taxon>Bacillati</taxon>
        <taxon>Actinomycetota</taxon>
        <taxon>Actinomycetes</taxon>
        <taxon>Pseudonocardiales</taxon>
        <taxon>Pseudonocardiaceae</taxon>
        <taxon>Saccharothrix</taxon>
    </lineage>
</organism>
<evidence type="ECO:0000256" key="1">
    <source>
        <dbReference type="SAM" id="Phobius"/>
    </source>
</evidence>
<comment type="caution">
    <text evidence="2">The sequence shown here is derived from an EMBL/GenBank/DDBJ whole genome shotgun (WGS) entry which is preliminary data.</text>
</comment>
<keyword evidence="1" id="KW-0812">Transmembrane</keyword>
<proteinExistence type="predicted"/>
<dbReference type="SUPFAM" id="SSF103473">
    <property type="entry name" value="MFS general substrate transporter"/>
    <property type="match status" value="1"/>
</dbReference>
<dbReference type="Proteomes" id="UP000552097">
    <property type="component" value="Unassembled WGS sequence"/>
</dbReference>
<dbReference type="RefSeq" id="WP_184920371.1">
    <property type="nucleotide sequence ID" value="NZ_JACHMO010000001.1"/>
</dbReference>
<evidence type="ECO:0000313" key="3">
    <source>
        <dbReference type="Proteomes" id="UP000552097"/>
    </source>
</evidence>
<keyword evidence="3" id="KW-1185">Reference proteome</keyword>
<sequence length="121" mass="12397">MVAALQKLWHDQVARASTATNTIQQLFGAIGAAVMSIVLAALPAKQFGVPTSQGPLAATTAPADPGTHDTAARAVAESFASTLLWALVLMVVCLVPAFLLPRRAVASDESRPGSTPVLAGH</sequence>
<name>A0A7W9HIZ7_9PSEU</name>
<protein>
    <submittedName>
        <fullName evidence="2">Glycerol uptake facilitator-like aquaporin</fullName>
    </submittedName>
</protein>
<accession>A0A7W9HIZ7</accession>
<reference evidence="2 3" key="1">
    <citation type="submission" date="2020-08" db="EMBL/GenBank/DDBJ databases">
        <title>Sequencing the genomes of 1000 actinobacteria strains.</title>
        <authorList>
            <person name="Klenk H.-P."/>
        </authorList>
    </citation>
    <scope>NUCLEOTIDE SEQUENCE [LARGE SCALE GENOMIC DNA]</scope>
    <source>
        <strain evidence="2 3">DSM 45486</strain>
    </source>
</reference>
<keyword evidence="1" id="KW-1133">Transmembrane helix</keyword>
<gene>
    <name evidence="2" type="ORF">F4560_002947</name>
</gene>
<feature type="transmembrane region" description="Helical" evidence="1">
    <location>
        <begin position="83"/>
        <end position="101"/>
    </location>
</feature>